<reference evidence="2 3" key="1">
    <citation type="submission" date="2017-02" db="EMBL/GenBank/DDBJ databases">
        <authorList>
            <person name="Peterson S.W."/>
        </authorList>
    </citation>
    <scope>NUCLEOTIDE SEQUENCE [LARGE SCALE GENOMIC DNA]</scope>
    <source>
        <strain evidence="2 3">LSP_Lj1</strain>
    </source>
</reference>
<sequence>MVPLPQRLQSYSAEQRIVGACVATATNPCGFEEFNVAAPPPAAAPNSAAPAAAPGQPAPAGGAAPAPPPAPVIDVAALVNAAVATLQLPTPEPHLGPEPDVNEWKMLAVGLPVWIWTNTPAQIDASTTQQGIPITLTAHLVRTEISLGDGTTLSCKTATPRPAYAEPMAESPDCGHTWLTAGTYDVTATNIWAVEWAALGQAGLVTMDRSASRAVEVGQLASVVTR</sequence>
<feature type="compositionally biased region" description="Low complexity" evidence="1">
    <location>
        <begin position="44"/>
        <end position="64"/>
    </location>
</feature>
<dbReference type="RefSeq" id="WP_094766023.1">
    <property type="nucleotide sequence ID" value="NZ_FUKQ01000059.1"/>
</dbReference>
<evidence type="ECO:0000313" key="2">
    <source>
        <dbReference type="EMBL" id="SJN44810.1"/>
    </source>
</evidence>
<name>A0A1R4KKD6_9ACTN</name>
<accession>A0A1R4KKD6</accession>
<organism evidence="2 3">
    <name type="scientific">Luteococcus japonicus LSP_Lj1</name>
    <dbReference type="NCBI Taxonomy" id="1255658"/>
    <lineage>
        <taxon>Bacteria</taxon>
        <taxon>Bacillati</taxon>
        <taxon>Actinomycetota</taxon>
        <taxon>Actinomycetes</taxon>
        <taxon>Propionibacteriales</taxon>
        <taxon>Propionibacteriaceae</taxon>
        <taxon>Luteococcus</taxon>
    </lineage>
</organism>
<protein>
    <submittedName>
        <fullName evidence="2">Putative ATP/GTP-binding protein</fullName>
    </submittedName>
</protein>
<proteinExistence type="predicted"/>
<dbReference type="EMBL" id="FUKQ01000059">
    <property type="protein sequence ID" value="SJN44810.1"/>
    <property type="molecule type" value="Genomic_DNA"/>
</dbReference>
<dbReference type="Proteomes" id="UP000188342">
    <property type="component" value="Unassembled WGS sequence"/>
</dbReference>
<gene>
    <name evidence="2" type="ORF">FM114_15415</name>
</gene>
<dbReference type="OrthoDB" id="3734102at2"/>
<evidence type="ECO:0000313" key="3">
    <source>
        <dbReference type="Proteomes" id="UP000188342"/>
    </source>
</evidence>
<evidence type="ECO:0000256" key="1">
    <source>
        <dbReference type="SAM" id="MobiDB-lite"/>
    </source>
</evidence>
<dbReference type="STRING" id="1255658.FM114_15415"/>
<feature type="region of interest" description="Disordered" evidence="1">
    <location>
        <begin position="42"/>
        <end position="67"/>
    </location>
</feature>
<dbReference type="AlphaFoldDB" id="A0A1R4KKD6"/>
<keyword evidence="3" id="KW-1185">Reference proteome</keyword>